<reference evidence="1 2" key="1">
    <citation type="submission" date="2019-02" db="EMBL/GenBank/DDBJ databases">
        <title>Deep-cultivation of Planctomycetes and their phenomic and genomic characterization uncovers novel biology.</title>
        <authorList>
            <person name="Wiegand S."/>
            <person name="Jogler M."/>
            <person name="Boedeker C."/>
            <person name="Pinto D."/>
            <person name="Vollmers J."/>
            <person name="Rivas-Marin E."/>
            <person name="Kohn T."/>
            <person name="Peeters S.H."/>
            <person name="Heuer A."/>
            <person name="Rast P."/>
            <person name="Oberbeckmann S."/>
            <person name="Bunk B."/>
            <person name="Jeske O."/>
            <person name="Meyerdierks A."/>
            <person name="Storesund J.E."/>
            <person name="Kallscheuer N."/>
            <person name="Luecker S."/>
            <person name="Lage O.M."/>
            <person name="Pohl T."/>
            <person name="Merkel B.J."/>
            <person name="Hornburger P."/>
            <person name="Mueller R.-W."/>
            <person name="Bruemmer F."/>
            <person name="Labrenz M."/>
            <person name="Spormann A.M."/>
            <person name="Op den Camp H."/>
            <person name="Overmann J."/>
            <person name="Amann R."/>
            <person name="Jetten M.S.M."/>
            <person name="Mascher T."/>
            <person name="Medema M.H."/>
            <person name="Devos D.P."/>
            <person name="Kaster A.-K."/>
            <person name="Ovreas L."/>
            <person name="Rohde M."/>
            <person name="Galperin M.Y."/>
            <person name="Jogler C."/>
        </authorList>
    </citation>
    <scope>NUCLEOTIDE SEQUENCE [LARGE SCALE GENOMIC DNA]</scope>
    <source>
        <strain evidence="1 2">I41</strain>
    </source>
</reference>
<accession>A0A517TTY3</accession>
<dbReference type="KEGG" id="llh:I41_09910"/>
<name>A0A517TTY3_9BACT</name>
<protein>
    <submittedName>
        <fullName evidence="1">Uncharacterized protein</fullName>
    </submittedName>
</protein>
<evidence type="ECO:0000313" key="1">
    <source>
        <dbReference type="EMBL" id="QDT71830.1"/>
    </source>
</evidence>
<keyword evidence="2" id="KW-1185">Reference proteome</keyword>
<gene>
    <name evidence="1" type="ORF">I41_09910</name>
</gene>
<evidence type="ECO:0000313" key="2">
    <source>
        <dbReference type="Proteomes" id="UP000317909"/>
    </source>
</evidence>
<dbReference type="AlphaFoldDB" id="A0A517TTY3"/>
<sequence length="31" mass="3195">MNDLSMVAVVAACAALTWLLIAGCDRLMGGK</sequence>
<organism evidence="1 2">
    <name type="scientific">Lacipirellula limnantheis</name>
    <dbReference type="NCBI Taxonomy" id="2528024"/>
    <lineage>
        <taxon>Bacteria</taxon>
        <taxon>Pseudomonadati</taxon>
        <taxon>Planctomycetota</taxon>
        <taxon>Planctomycetia</taxon>
        <taxon>Pirellulales</taxon>
        <taxon>Lacipirellulaceae</taxon>
        <taxon>Lacipirellula</taxon>
    </lineage>
</organism>
<proteinExistence type="predicted"/>
<dbReference type="Proteomes" id="UP000317909">
    <property type="component" value="Chromosome"/>
</dbReference>
<dbReference type="EMBL" id="CP036339">
    <property type="protein sequence ID" value="QDT71830.1"/>
    <property type="molecule type" value="Genomic_DNA"/>
</dbReference>